<dbReference type="InterPro" id="IPR039538">
    <property type="entry name" value="BetI_C"/>
</dbReference>
<keyword evidence="8" id="KW-1185">Reference proteome</keyword>
<dbReference type="InterPro" id="IPR050109">
    <property type="entry name" value="HTH-type_TetR-like_transc_reg"/>
</dbReference>
<name>A0ABU1JI98_9PROT</name>
<dbReference type="InterPro" id="IPR001647">
    <property type="entry name" value="HTH_TetR"/>
</dbReference>
<dbReference type="Pfam" id="PF00440">
    <property type="entry name" value="TetR_N"/>
    <property type="match status" value="1"/>
</dbReference>
<dbReference type="Pfam" id="PF13977">
    <property type="entry name" value="TetR_C_6"/>
    <property type="match status" value="1"/>
</dbReference>
<evidence type="ECO:0000259" key="6">
    <source>
        <dbReference type="PROSITE" id="PS50977"/>
    </source>
</evidence>
<evidence type="ECO:0000256" key="4">
    <source>
        <dbReference type="ARBA" id="ARBA00023163"/>
    </source>
</evidence>
<evidence type="ECO:0000313" key="7">
    <source>
        <dbReference type="EMBL" id="MDR6288332.1"/>
    </source>
</evidence>
<dbReference type="InterPro" id="IPR009057">
    <property type="entry name" value="Homeodomain-like_sf"/>
</dbReference>
<keyword evidence="3 5" id="KW-0238">DNA-binding</keyword>
<protein>
    <submittedName>
        <fullName evidence="7">AcrR family transcriptional regulator</fullName>
    </submittedName>
</protein>
<accession>A0ABU1JI98</accession>
<dbReference type="PROSITE" id="PS50977">
    <property type="entry name" value="HTH_TETR_2"/>
    <property type="match status" value="1"/>
</dbReference>
<keyword evidence="4" id="KW-0804">Transcription</keyword>
<dbReference type="SUPFAM" id="SSF48498">
    <property type="entry name" value="Tetracyclin repressor-like, C-terminal domain"/>
    <property type="match status" value="1"/>
</dbReference>
<evidence type="ECO:0000256" key="1">
    <source>
        <dbReference type="ARBA" id="ARBA00022491"/>
    </source>
</evidence>
<evidence type="ECO:0000256" key="3">
    <source>
        <dbReference type="ARBA" id="ARBA00023125"/>
    </source>
</evidence>
<organism evidence="7 8">
    <name type="scientific">Inquilinus ginsengisoli</name>
    <dbReference type="NCBI Taxonomy" id="363840"/>
    <lineage>
        <taxon>Bacteria</taxon>
        <taxon>Pseudomonadati</taxon>
        <taxon>Pseudomonadota</taxon>
        <taxon>Alphaproteobacteria</taxon>
        <taxon>Rhodospirillales</taxon>
        <taxon>Rhodospirillaceae</taxon>
        <taxon>Inquilinus</taxon>
    </lineage>
</organism>
<sequence>MRKLDPEKHEARRQQILRAATACFARRGFHQTRTAEICVEAGMSPGNLFHYFDSKEAIIEALVEEERHEAAQIFEQLRQADDLLQALLDLVDVAFDALADRSEARLAVEIGAEAMRNPRIAVMFERSDAETKAALIGVLTTAVARGQIDPTLDLPSTAGWLIALFDGMISRAAIDPTFDAAAQAPMLRLLIARFLRPQPAARP</sequence>
<dbReference type="RefSeq" id="WP_309792318.1">
    <property type="nucleotide sequence ID" value="NZ_JAVDPW010000002.1"/>
</dbReference>
<evidence type="ECO:0000256" key="2">
    <source>
        <dbReference type="ARBA" id="ARBA00023015"/>
    </source>
</evidence>
<dbReference type="PRINTS" id="PR00455">
    <property type="entry name" value="HTHTETR"/>
</dbReference>
<feature type="DNA-binding region" description="H-T-H motif" evidence="5">
    <location>
        <begin position="33"/>
        <end position="52"/>
    </location>
</feature>
<dbReference type="Proteomes" id="UP001262410">
    <property type="component" value="Unassembled WGS sequence"/>
</dbReference>
<dbReference type="InterPro" id="IPR036271">
    <property type="entry name" value="Tet_transcr_reg_TetR-rel_C_sf"/>
</dbReference>
<reference evidence="7 8" key="1">
    <citation type="submission" date="2023-07" db="EMBL/GenBank/DDBJ databases">
        <title>Sorghum-associated microbial communities from plants grown in Nebraska, USA.</title>
        <authorList>
            <person name="Schachtman D."/>
        </authorList>
    </citation>
    <scope>NUCLEOTIDE SEQUENCE [LARGE SCALE GENOMIC DNA]</scope>
    <source>
        <strain evidence="7 8">584</strain>
    </source>
</reference>
<dbReference type="PANTHER" id="PTHR30055:SF226">
    <property type="entry name" value="HTH-TYPE TRANSCRIPTIONAL REGULATOR PKSA"/>
    <property type="match status" value="1"/>
</dbReference>
<proteinExistence type="predicted"/>
<feature type="domain" description="HTH tetR-type" evidence="6">
    <location>
        <begin position="10"/>
        <end position="70"/>
    </location>
</feature>
<dbReference type="PANTHER" id="PTHR30055">
    <property type="entry name" value="HTH-TYPE TRANSCRIPTIONAL REGULATOR RUTR"/>
    <property type="match status" value="1"/>
</dbReference>
<evidence type="ECO:0000256" key="5">
    <source>
        <dbReference type="PROSITE-ProRule" id="PRU00335"/>
    </source>
</evidence>
<gene>
    <name evidence="7" type="ORF">E9232_000839</name>
</gene>
<dbReference type="EMBL" id="JAVDPW010000002">
    <property type="protein sequence ID" value="MDR6288332.1"/>
    <property type="molecule type" value="Genomic_DNA"/>
</dbReference>
<keyword evidence="2" id="KW-0805">Transcription regulation</keyword>
<evidence type="ECO:0000313" key="8">
    <source>
        <dbReference type="Proteomes" id="UP001262410"/>
    </source>
</evidence>
<keyword evidence="1" id="KW-0678">Repressor</keyword>
<dbReference type="SUPFAM" id="SSF46689">
    <property type="entry name" value="Homeodomain-like"/>
    <property type="match status" value="1"/>
</dbReference>
<dbReference type="Gene3D" id="1.10.357.10">
    <property type="entry name" value="Tetracycline Repressor, domain 2"/>
    <property type="match status" value="1"/>
</dbReference>
<comment type="caution">
    <text evidence="7">The sequence shown here is derived from an EMBL/GenBank/DDBJ whole genome shotgun (WGS) entry which is preliminary data.</text>
</comment>